<comment type="caution">
    <text evidence="1">The sequence shown here is derived from an EMBL/GenBank/DDBJ whole genome shotgun (WGS) entry which is preliminary data.</text>
</comment>
<name>A0ACC0A5K6_CATRO</name>
<dbReference type="Proteomes" id="UP001060085">
    <property type="component" value="Linkage Group LG07"/>
</dbReference>
<proteinExistence type="predicted"/>
<protein>
    <submittedName>
        <fullName evidence="1">Uncharacterized protein</fullName>
    </submittedName>
</protein>
<organism evidence="1 2">
    <name type="scientific">Catharanthus roseus</name>
    <name type="common">Madagascar periwinkle</name>
    <name type="synonym">Vinca rosea</name>
    <dbReference type="NCBI Taxonomy" id="4058"/>
    <lineage>
        <taxon>Eukaryota</taxon>
        <taxon>Viridiplantae</taxon>
        <taxon>Streptophyta</taxon>
        <taxon>Embryophyta</taxon>
        <taxon>Tracheophyta</taxon>
        <taxon>Spermatophyta</taxon>
        <taxon>Magnoliopsida</taxon>
        <taxon>eudicotyledons</taxon>
        <taxon>Gunneridae</taxon>
        <taxon>Pentapetalae</taxon>
        <taxon>asterids</taxon>
        <taxon>lamiids</taxon>
        <taxon>Gentianales</taxon>
        <taxon>Apocynaceae</taxon>
        <taxon>Rauvolfioideae</taxon>
        <taxon>Vinceae</taxon>
        <taxon>Catharanthinae</taxon>
        <taxon>Catharanthus</taxon>
    </lineage>
</organism>
<dbReference type="EMBL" id="CM044707">
    <property type="protein sequence ID" value="KAI5654826.1"/>
    <property type="molecule type" value="Genomic_DNA"/>
</dbReference>
<accession>A0ACC0A5K6</accession>
<reference evidence="2" key="1">
    <citation type="journal article" date="2023" name="Nat. Plants">
        <title>Single-cell RNA sequencing provides a high-resolution roadmap for understanding the multicellular compartmentation of specialized metabolism.</title>
        <authorList>
            <person name="Sun S."/>
            <person name="Shen X."/>
            <person name="Li Y."/>
            <person name="Li Y."/>
            <person name="Wang S."/>
            <person name="Li R."/>
            <person name="Zhang H."/>
            <person name="Shen G."/>
            <person name="Guo B."/>
            <person name="Wei J."/>
            <person name="Xu J."/>
            <person name="St-Pierre B."/>
            <person name="Chen S."/>
            <person name="Sun C."/>
        </authorList>
    </citation>
    <scope>NUCLEOTIDE SEQUENCE [LARGE SCALE GENOMIC DNA]</scope>
</reference>
<evidence type="ECO:0000313" key="1">
    <source>
        <dbReference type="EMBL" id="KAI5654826.1"/>
    </source>
</evidence>
<evidence type="ECO:0000313" key="2">
    <source>
        <dbReference type="Proteomes" id="UP001060085"/>
    </source>
</evidence>
<keyword evidence="2" id="KW-1185">Reference proteome</keyword>
<sequence length="314" mass="35304">MGRSPCCDENGLKKGPWTTEEDQKLVDYIQKHGHGSWRALPKLAGLNRCGKSCRLRWTNYLRPDIKRGKFSQEEEQTILHLHSILGNKWSAIATNLPGRTDNEIKNFWNTHLKKKLIQMGYDPMTHRPRTDLFSSLPNLIALATLLDQHQHFEELNAVRLQAEAIQLAKLQYLQSLLQSNTTVDLSALNSINSSFPSPNDQFENNNNNQINSFSNIENNNSQLLHHMVDPAAQVVPFDFQTHLNGSSELGSEQQADVIIKTMDNNSSSSSSWFLPPLTEASSSSSNGGADQGASNSDWPAELFFEDTYNLHELS</sequence>
<gene>
    <name evidence="1" type="ORF">M9H77_32013</name>
</gene>